<dbReference type="Gene3D" id="3.90.850.10">
    <property type="entry name" value="Fumarylacetoacetase-like, C-terminal domain"/>
    <property type="match status" value="1"/>
</dbReference>
<dbReference type="RefSeq" id="WP_012934222.1">
    <property type="nucleotide sequence ID" value="NC_013739.1"/>
</dbReference>
<keyword evidence="4" id="KW-0413">Isomerase</keyword>
<dbReference type="InterPro" id="IPR011234">
    <property type="entry name" value="Fumarylacetoacetase-like_C"/>
</dbReference>
<name>D3F9V9_CONWI</name>
<comment type="similarity">
    <text evidence="1">Belongs to the FAH family.</text>
</comment>
<evidence type="ECO:0000313" key="4">
    <source>
        <dbReference type="EMBL" id="ADB51171.1"/>
    </source>
</evidence>
<dbReference type="PANTHER" id="PTHR42796">
    <property type="entry name" value="FUMARYLACETOACETATE HYDROLASE DOMAIN-CONTAINING PROTEIN 2A-RELATED"/>
    <property type="match status" value="1"/>
</dbReference>
<dbReference type="EC" id="5.3.3.10" evidence="4"/>
<dbReference type="GO" id="GO:0046872">
    <property type="term" value="F:metal ion binding"/>
    <property type="evidence" value="ECO:0007669"/>
    <property type="project" value="UniProtKB-KW"/>
</dbReference>
<feature type="domain" description="Fumarylacetoacetase-like C-terminal" evidence="3">
    <location>
        <begin position="67"/>
        <end position="272"/>
    </location>
</feature>
<dbReference type="EMBL" id="CP001854">
    <property type="protein sequence ID" value="ADB51171.1"/>
    <property type="molecule type" value="Genomic_DNA"/>
</dbReference>
<dbReference type="FunFam" id="3.90.850.10:FF:000002">
    <property type="entry name" value="2-hydroxyhepta-2,4-diene-1,7-dioate isomerase"/>
    <property type="match status" value="1"/>
</dbReference>
<dbReference type="Proteomes" id="UP000008229">
    <property type="component" value="Chromosome"/>
</dbReference>
<dbReference type="PANTHER" id="PTHR42796:SF4">
    <property type="entry name" value="FUMARYLACETOACETATE HYDROLASE DOMAIN-CONTAINING PROTEIN 2A"/>
    <property type="match status" value="1"/>
</dbReference>
<dbReference type="Pfam" id="PF01557">
    <property type="entry name" value="FAA_hydrolase"/>
    <property type="match status" value="1"/>
</dbReference>
<dbReference type="HOGENOM" id="CLU_028458_3_0_11"/>
<dbReference type="GO" id="GO:0008704">
    <property type="term" value="F:5-carboxymethyl-2-hydroxymuconate delta-isomerase activity"/>
    <property type="evidence" value="ECO:0007669"/>
    <property type="project" value="UniProtKB-EC"/>
</dbReference>
<dbReference type="KEGG" id="cwo:Cwoe_2752"/>
<reference evidence="5" key="2">
    <citation type="submission" date="2010-01" db="EMBL/GenBank/DDBJ databases">
        <title>The complete genome of Conexibacter woesei DSM 14684.</title>
        <authorList>
            <consortium name="US DOE Joint Genome Institute (JGI-PGF)"/>
            <person name="Lucas S."/>
            <person name="Copeland A."/>
            <person name="Lapidus A."/>
            <person name="Glavina del Rio T."/>
            <person name="Dalin E."/>
            <person name="Tice H."/>
            <person name="Bruce D."/>
            <person name="Goodwin L."/>
            <person name="Pitluck S."/>
            <person name="Kyrpides N."/>
            <person name="Mavromatis K."/>
            <person name="Ivanova N."/>
            <person name="Mikhailova N."/>
            <person name="Chertkov O."/>
            <person name="Brettin T."/>
            <person name="Detter J.C."/>
            <person name="Han C."/>
            <person name="Larimer F."/>
            <person name="Land M."/>
            <person name="Hauser L."/>
            <person name="Markowitz V."/>
            <person name="Cheng J.-F."/>
            <person name="Hugenholtz P."/>
            <person name="Woyke T."/>
            <person name="Wu D."/>
            <person name="Pukall R."/>
            <person name="Steenblock K."/>
            <person name="Schneider S."/>
            <person name="Klenk H.-P."/>
            <person name="Eisen J.A."/>
        </authorList>
    </citation>
    <scope>NUCLEOTIDE SEQUENCE [LARGE SCALE GENOMIC DNA]</scope>
    <source>
        <strain evidence="5">DSM 14684 / CIP 108061 / JCM 11494 / NBRC 100937 / ID131577</strain>
    </source>
</reference>
<dbReference type="AlphaFoldDB" id="D3F9V9"/>
<gene>
    <name evidence="4" type="ordered locus">Cwoe_2752</name>
</gene>
<dbReference type="SUPFAM" id="SSF56529">
    <property type="entry name" value="FAH"/>
    <property type="match status" value="1"/>
</dbReference>
<reference evidence="4 5" key="1">
    <citation type="journal article" date="2010" name="Stand. Genomic Sci.">
        <title>Complete genome sequence of Conexibacter woesei type strain (ID131577).</title>
        <authorList>
            <person name="Pukall R."/>
            <person name="Lapidus A."/>
            <person name="Glavina Del Rio T."/>
            <person name="Copeland A."/>
            <person name="Tice H."/>
            <person name="Cheng J.-F."/>
            <person name="Lucas S."/>
            <person name="Chen F."/>
            <person name="Nolan M."/>
            <person name="Bruce D."/>
            <person name="Goodwin L."/>
            <person name="Pitluck S."/>
            <person name="Mavromatis K."/>
            <person name="Ivanova N."/>
            <person name="Ovchinnikova G."/>
            <person name="Pati A."/>
            <person name="Chen A."/>
            <person name="Palaniappan K."/>
            <person name="Land M."/>
            <person name="Hauser L."/>
            <person name="Chang Y.-J."/>
            <person name="Jeffries C.D."/>
            <person name="Chain P."/>
            <person name="Meincke L."/>
            <person name="Sims D."/>
            <person name="Brettin T."/>
            <person name="Detter J.C."/>
            <person name="Rohde M."/>
            <person name="Goeker M."/>
            <person name="Bristow J."/>
            <person name="Eisen J.A."/>
            <person name="Markowitz V."/>
            <person name="Kyrpides N.C."/>
            <person name="Klenk H.-P."/>
            <person name="Hugenholtz P."/>
        </authorList>
    </citation>
    <scope>NUCLEOTIDE SEQUENCE [LARGE SCALE GENOMIC DNA]</scope>
    <source>
        <strain evidence="5">DSM 14684 / CIP 108061 / JCM 11494 / NBRC 100937 / ID131577</strain>
    </source>
</reference>
<dbReference type="OrthoDB" id="9805307at2"/>
<evidence type="ECO:0000256" key="1">
    <source>
        <dbReference type="ARBA" id="ARBA00010211"/>
    </source>
</evidence>
<dbReference type="GO" id="GO:0019752">
    <property type="term" value="P:carboxylic acid metabolic process"/>
    <property type="evidence" value="ECO:0007669"/>
    <property type="project" value="UniProtKB-ARBA"/>
</dbReference>
<accession>D3F9V9</accession>
<protein>
    <submittedName>
        <fullName evidence="4">5-carboxymethyl-2-hydroxymuconateDelta-isomerase</fullName>
        <ecNumber evidence="4">5.3.3.10</ecNumber>
    </submittedName>
</protein>
<keyword evidence="5" id="KW-1185">Reference proteome</keyword>
<evidence type="ECO:0000256" key="2">
    <source>
        <dbReference type="ARBA" id="ARBA00022723"/>
    </source>
</evidence>
<dbReference type="InterPro" id="IPR051121">
    <property type="entry name" value="FAH"/>
</dbReference>
<organism evidence="4 5">
    <name type="scientific">Conexibacter woesei (strain DSM 14684 / CCUG 47730 / CIP 108061 / JCM 11494 / NBRC 100937 / ID131577)</name>
    <dbReference type="NCBI Taxonomy" id="469383"/>
    <lineage>
        <taxon>Bacteria</taxon>
        <taxon>Bacillati</taxon>
        <taxon>Actinomycetota</taxon>
        <taxon>Thermoleophilia</taxon>
        <taxon>Solirubrobacterales</taxon>
        <taxon>Conexibacteraceae</taxon>
        <taxon>Conexibacter</taxon>
    </lineage>
</organism>
<dbReference type="InterPro" id="IPR036663">
    <property type="entry name" value="Fumarylacetoacetase_C_sf"/>
</dbReference>
<evidence type="ECO:0000259" key="3">
    <source>
        <dbReference type="Pfam" id="PF01557"/>
    </source>
</evidence>
<proteinExistence type="inferred from homology"/>
<evidence type="ECO:0000313" key="5">
    <source>
        <dbReference type="Proteomes" id="UP000008229"/>
    </source>
</evidence>
<sequence>MRVGTAETPQGTVPVIERDGALLPIGDGATPLEALIASGAALHPAGGRAGSPLDAGTRLLAPLRPGKIVAIGLNYLDHVKEAGLEAPEQPPVFAKFTTSVIGDGDEIKVDRAITQRVDWEVELAVVIGRTASRVAEGDALAHVFGYTVANDVSARDVQFADGQWVRGKSLDTFCPLGPVIVTADEIADPQALPLRTRVNGELVQDSSTKEMLVGVAGLISFCSHSFTLEAGDVIVTGTPWGCGEFMDPIRSLHDGDVVEVEIEGIGALRNTVADVR</sequence>
<dbReference type="STRING" id="469383.Cwoe_2752"/>
<keyword evidence="2" id="KW-0479">Metal-binding</keyword>
<dbReference type="eggNOG" id="COG0179">
    <property type="taxonomic scope" value="Bacteria"/>
</dbReference>